<name>A0A5D3D4Y0_CUCMM</name>
<dbReference type="Proteomes" id="UP000321393">
    <property type="component" value="Unassembled WGS sequence"/>
</dbReference>
<evidence type="ECO:0000313" key="4">
    <source>
        <dbReference type="Proteomes" id="UP000321393"/>
    </source>
</evidence>
<feature type="compositionally biased region" description="Basic residues" evidence="1">
    <location>
        <begin position="159"/>
        <end position="170"/>
    </location>
</feature>
<dbReference type="AlphaFoldDB" id="A0A5D3D4Y0"/>
<accession>A0A5D3D4Y0</accession>
<protein>
    <submittedName>
        <fullName evidence="3">Uncharacterized protein</fullName>
    </submittedName>
</protein>
<sequence length="277" mass="30203">MKTVFIGEEIHSEDKPKIIKVSTGAESLENKATDTLSRVPPTVHLNHLLAPALLDLAIIQDEEEAKGMEQLVALSRILPSLSAARSRGDSPLSAASASCHHESAASPNRSLSHATVHRAPSVETESSTPARVLSSVVCPDPLSSASACPIPPSTIGQRRIVKRPSPRLSRRSNPEPDPLAASLHRVFDTLPAGLLHRKVLPLYQILVDPSCGSSAPPYSLGQNFFNIFVFLLTKVDNWAIYDILLQVFRVLMHFNWSFVLPDETLVFASSKPDLLWS</sequence>
<organism evidence="3 5">
    <name type="scientific">Cucumis melo var. makuwa</name>
    <name type="common">Oriental melon</name>
    <dbReference type="NCBI Taxonomy" id="1194695"/>
    <lineage>
        <taxon>Eukaryota</taxon>
        <taxon>Viridiplantae</taxon>
        <taxon>Streptophyta</taxon>
        <taxon>Embryophyta</taxon>
        <taxon>Tracheophyta</taxon>
        <taxon>Spermatophyta</taxon>
        <taxon>Magnoliopsida</taxon>
        <taxon>eudicotyledons</taxon>
        <taxon>Gunneridae</taxon>
        <taxon>Pentapetalae</taxon>
        <taxon>rosids</taxon>
        <taxon>fabids</taxon>
        <taxon>Cucurbitales</taxon>
        <taxon>Cucurbitaceae</taxon>
        <taxon>Benincaseae</taxon>
        <taxon>Cucumis</taxon>
    </lineage>
</organism>
<reference evidence="4 5" key="1">
    <citation type="submission" date="2019-08" db="EMBL/GenBank/DDBJ databases">
        <title>Draft genome sequences of two oriental melons (Cucumis melo L. var makuwa).</title>
        <authorList>
            <person name="Kwon S.-Y."/>
        </authorList>
    </citation>
    <scope>NUCLEOTIDE SEQUENCE [LARGE SCALE GENOMIC DNA]</scope>
    <source>
        <strain evidence="5">cv. Chang Bougi</strain>
        <strain evidence="4">cv. SW 3</strain>
        <tissue evidence="3">Leaf</tissue>
    </source>
</reference>
<evidence type="ECO:0000313" key="5">
    <source>
        <dbReference type="Proteomes" id="UP000321947"/>
    </source>
</evidence>
<dbReference type="Proteomes" id="UP000321947">
    <property type="component" value="Unassembled WGS sequence"/>
</dbReference>
<feature type="region of interest" description="Disordered" evidence="1">
    <location>
        <begin position="148"/>
        <end position="176"/>
    </location>
</feature>
<proteinExistence type="predicted"/>
<evidence type="ECO:0000256" key="1">
    <source>
        <dbReference type="SAM" id="MobiDB-lite"/>
    </source>
</evidence>
<comment type="caution">
    <text evidence="3">The sequence shown here is derived from an EMBL/GenBank/DDBJ whole genome shotgun (WGS) entry which is preliminary data.</text>
</comment>
<gene>
    <name evidence="3" type="ORF">E5676_scaffold119G001340</name>
    <name evidence="2" type="ORF">E6C27_scaffold548G001850</name>
</gene>
<feature type="region of interest" description="Disordered" evidence="1">
    <location>
        <begin position="85"/>
        <end position="127"/>
    </location>
</feature>
<dbReference type="EMBL" id="SSTD01007659">
    <property type="protein sequence ID" value="TYK18603.1"/>
    <property type="molecule type" value="Genomic_DNA"/>
</dbReference>
<dbReference type="EMBL" id="SSTE01001908">
    <property type="protein sequence ID" value="KAA0064233.1"/>
    <property type="molecule type" value="Genomic_DNA"/>
</dbReference>
<evidence type="ECO:0000313" key="3">
    <source>
        <dbReference type="EMBL" id="TYK18603.1"/>
    </source>
</evidence>
<evidence type="ECO:0000313" key="2">
    <source>
        <dbReference type="EMBL" id="KAA0064233.1"/>
    </source>
</evidence>